<feature type="compositionally biased region" description="Low complexity" evidence="8">
    <location>
        <begin position="94"/>
        <end position="107"/>
    </location>
</feature>
<protein>
    <recommendedName>
        <fullName evidence="11">DUF159-domain-containing protein</fullName>
    </recommendedName>
</protein>
<keyword evidence="2" id="KW-0645">Protease</keyword>
<keyword evidence="6" id="KW-0238">DNA-binding</keyword>
<evidence type="ECO:0000256" key="2">
    <source>
        <dbReference type="ARBA" id="ARBA00022670"/>
    </source>
</evidence>
<organism evidence="9 10">
    <name type="scientific">Arthrobotrys musiformis</name>
    <dbReference type="NCBI Taxonomy" id="47236"/>
    <lineage>
        <taxon>Eukaryota</taxon>
        <taxon>Fungi</taxon>
        <taxon>Dikarya</taxon>
        <taxon>Ascomycota</taxon>
        <taxon>Pezizomycotina</taxon>
        <taxon>Orbiliomycetes</taxon>
        <taxon>Orbiliales</taxon>
        <taxon>Orbiliaceae</taxon>
        <taxon>Arthrobotrys</taxon>
    </lineage>
</organism>
<comment type="similarity">
    <text evidence="1">Belongs to the SOS response-associated peptidase family.</text>
</comment>
<keyword evidence="3" id="KW-0227">DNA damage</keyword>
<feature type="compositionally biased region" description="Low complexity" evidence="8">
    <location>
        <begin position="55"/>
        <end position="67"/>
    </location>
</feature>
<feature type="region of interest" description="Disordered" evidence="8">
    <location>
        <begin position="352"/>
        <end position="513"/>
    </location>
</feature>
<gene>
    <name evidence="9" type="ORF">TWF481_010749</name>
</gene>
<comment type="caution">
    <text evidence="9">The sequence shown here is derived from an EMBL/GenBank/DDBJ whole genome shotgun (WGS) entry which is preliminary data.</text>
</comment>
<evidence type="ECO:0000256" key="1">
    <source>
        <dbReference type="ARBA" id="ARBA00008136"/>
    </source>
</evidence>
<dbReference type="GO" id="GO:0106300">
    <property type="term" value="P:protein-DNA covalent cross-linking repair"/>
    <property type="evidence" value="ECO:0007669"/>
    <property type="project" value="InterPro"/>
</dbReference>
<keyword evidence="5" id="KW-0190">Covalent protein-DNA linkage</keyword>
<dbReference type="InterPro" id="IPR036590">
    <property type="entry name" value="SRAP-like"/>
</dbReference>
<evidence type="ECO:0008006" key="11">
    <source>
        <dbReference type="Google" id="ProtNLM"/>
    </source>
</evidence>
<feature type="compositionally biased region" description="Low complexity" evidence="8">
    <location>
        <begin position="412"/>
        <end position="435"/>
    </location>
</feature>
<dbReference type="Pfam" id="PF02586">
    <property type="entry name" value="SRAP"/>
    <property type="match status" value="1"/>
</dbReference>
<sequence>MCGRYAMALGRREIRNALHDAGLEIDEDELDVDRVRQSYNVAPGYYEPIYRAVGDDAGPADNNPDAPVAEGGELDNVEGEAMDESHDGGDNDAPRPTATTNSTTMRSNNRHKPSSKKLKYVLSPMKWGLVPSWTKRNPDYSSMLKTINCRDDSLYDNKGMWTSMKNKKRCIVIAQGFFEWLKKGKDRVPHFTKRSDGQLLYIAGLWDCVRYEDSTEELYTYTIITTSSSKQLNFLHDRMPVIFEPNSPQMKEWLNPSRSWDSGLQNLLQPFEKRGLECYPVRKEVGKVGNNSPSFIVPLDSEDNKSNIKNFFSKGGKPLQPFKTLEKPWTNPKKLSELDSYSDIKQEDIKEEDIKEEDIKEEDLKEEEEYIKEEDLKEEDMVQEDESVEETQSDTPMEDDLILTLNPDEADSSTPLPVLPSPSKSPTKSNPTTPLHPGPKRKLSEISSDDTEPPMSSPIKTPSPVKRDQQRYYSSNSTTNNPKKGVITPKKLKRGAANKEKGTQSITNFFSKV</sequence>
<feature type="region of interest" description="Disordered" evidence="8">
    <location>
        <begin position="52"/>
        <end position="115"/>
    </location>
</feature>
<dbReference type="SUPFAM" id="SSF143081">
    <property type="entry name" value="BB1717-like"/>
    <property type="match status" value="1"/>
</dbReference>
<evidence type="ECO:0000256" key="4">
    <source>
        <dbReference type="ARBA" id="ARBA00022801"/>
    </source>
</evidence>
<dbReference type="PANTHER" id="PTHR13604">
    <property type="entry name" value="DC12-RELATED"/>
    <property type="match status" value="1"/>
</dbReference>
<dbReference type="PANTHER" id="PTHR13604:SF0">
    <property type="entry name" value="ABASIC SITE PROCESSING PROTEIN HMCES"/>
    <property type="match status" value="1"/>
</dbReference>
<accession>A0AAV9W319</accession>
<evidence type="ECO:0000256" key="7">
    <source>
        <dbReference type="ARBA" id="ARBA00023239"/>
    </source>
</evidence>
<dbReference type="GO" id="GO:0003697">
    <property type="term" value="F:single-stranded DNA binding"/>
    <property type="evidence" value="ECO:0007669"/>
    <property type="project" value="InterPro"/>
</dbReference>
<feature type="compositionally biased region" description="Polar residues" evidence="8">
    <location>
        <begin position="471"/>
        <end position="482"/>
    </location>
</feature>
<keyword evidence="7" id="KW-0456">Lyase</keyword>
<dbReference type="Proteomes" id="UP001370758">
    <property type="component" value="Unassembled WGS sequence"/>
</dbReference>
<dbReference type="AlphaFoldDB" id="A0AAV9W319"/>
<evidence type="ECO:0000256" key="3">
    <source>
        <dbReference type="ARBA" id="ARBA00022763"/>
    </source>
</evidence>
<keyword evidence="10" id="KW-1185">Reference proteome</keyword>
<feature type="compositionally biased region" description="Acidic residues" evidence="8">
    <location>
        <begin position="352"/>
        <end position="401"/>
    </location>
</feature>
<evidence type="ECO:0000256" key="6">
    <source>
        <dbReference type="ARBA" id="ARBA00023125"/>
    </source>
</evidence>
<reference evidence="9 10" key="1">
    <citation type="submission" date="2023-08" db="EMBL/GenBank/DDBJ databases">
        <authorList>
            <person name="Palmer J.M."/>
        </authorList>
    </citation>
    <scope>NUCLEOTIDE SEQUENCE [LARGE SCALE GENOMIC DNA]</scope>
    <source>
        <strain evidence="9 10">TWF481</strain>
    </source>
</reference>
<dbReference type="GO" id="GO:0008233">
    <property type="term" value="F:peptidase activity"/>
    <property type="evidence" value="ECO:0007669"/>
    <property type="project" value="UniProtKB-KW"/>
</dbReference>
<dbReference type="InterPro" id="IPR003738">
    <property type="entry name" value="SRAP"/>
</dbReference>
<evidence type="ECO:0000313" key="10">
    <source>
        <dbReference type="Proteomes" id="UP001370758"/>
    </source>
</evidence>
<feature type="compositionally biased region" description="Polar residues" evidence="8">
    <location>
        <begin position="503"/>
        <end position="513"/>
    </location>
</feature>
<name>A0AAV9W319_9PEZI</name>
<proteinExistence type="inferred from homology"/>
<evidence type="ECO:0000313" key="9">
    <source>
        <dbReference type="EMBL" id="KAK6500405.1"/>
    </source>
</evidence>
<dbReference type="Gene3D" id="3.90.1680.10">
    <property type="entry name" value="SOS response associated peptidase-like"/>
    <property type="match status" value="1"/>
</dbReference>
<dbReference type="GO" id="GO:0006508">
    <property type="term" value="P:proteolysis"/>
    <property type="evidence" value="ECO:0007669"/>
    <property type="project" value="UniProtKB-KW"/>
</dbReference>
<feature type="compositionally biased region" description="Basic and acidic residues" evidence="8">
    <location>
        <begin position="83"/>
        <end position="93"/>
    </location>
</feature>
<keyword evidence="4" id="KW-0378">Hydrolase</keyword>
<dbReference type="EMBL" id="JAVHJL010000007">
    <property type="protein sequence ID" value="KAK6500405.1"/>
    <property type="molecule type" value="Genomic_DNA"/>
</dbReference>
<dbReference type="GO" id="GO:0016829">
    <property type="term" value="F:lyase activity"/>
    <property type="evidence" value="ECO:0007669"/>
    <property type="project" value="UniProtKB-KW"/>
</dbReference>
<evidence type="ECO:0000256" key="8">
    <source>
        <dbReference type="SAM" id="MobiDB-lite"/>
    </source>
</evidence>
<evidence type="ECO:0000256" key="5">
    <source>
        <dbReference type="ARBA" id="ARBA00023124"/>
    </source>
</evidence>
<feature type="compositionally biased region" description="Acidic residues" evidence="8">
    <location>
        <begin position="72"/>
        <end position="82"/>
    </location>
</feature>